<dbReference type="InterPro" id="IPR036259">
    <property type="entry name" value="MFS_trans_sf"/>
</dbReference>
<keyword evidence="4 6" id="KW-1133">Transmembrane helix</keyword>
<keyword evidence="9" id="KW-1185">Reference proteome</keyword>
<dbReference type="InterPro" id="IPR045851">
    <property type="entry name" value="AMP-bd_C_sf"/>
</dbReference>
<feature type="transmembrane region" description="Helical" evidence="6">
    <location>
        <begin position="257"/>
        <end position="278"/>
    </location>
</feature>
<dbReference type="InterPro" id="IPR000873">
    <property type="entry name" value="AMP-dep_synth/lig_dom"/>
</dbReference>
<proteinExistence type="inferred from homology"/>
<feature type="transmembrane region" description="Helical" evidence="6">
    <location>
        <begin position="222"/>
        <end position="245"/>
    </location>
</feature>
<evidence type="ECO:0000313" key="9">
    <source>
        <dbReference type="Proteomes" id="UP001431775"/>
    </source>
</evidence>
<dbReference type="RefSeq" id="WP_281462346.1">
    <property type="nucleotide sequence ID" value="NZ_JASBAN010000001.1"/>
</dbReference>
<feature type="transmembrane region" description="Helical" evidence="6">
    <location>
        <begin position="290"/>
        <end position="310"/>
    </location>
</feature>
<comment type="similarity">
    <text evidence="1">Belongs to the ATP-dependent AMP-binding enzyme family.</text>
</comment>
<keyword evidence="2" id="KW-0436">Ligase</keyword>
<dbReference type="Pfam" id="PF00501">
    <property type="entry name" value="AMP-binding"/>
    <property type="match status" value="1"/>
</dbReference>
<evidence type="ECO:0000256" key="3">
    <source>
        <dbReference type="ARBA" id="ARBA00022692"/>
    </source>
</evidence>
<feature type="transmembrane region" description="Helical" evidence="6">
    <location>
        <begin position="143"/>
        <end position="163"/>
    </location>
</feature>
<keyword evidence="5 6" id="KW-0472">Membrane</keyword>
<evidence type="ECO:0000256" key="4">
    <source>
        <dbReference type="ARBA" id="ARBA00022989"/>
    </source>
</evidence>
<dbReference type="Pfam" id="PF07690">
    <property type="entry name" value="MFS_1"/>
    <property type="match status" value="1"/>
</dbReference>
<dbReference type="EMBL" id="JASBAN010000001">
    <property type="protein sequence ID" value="MDI2112715.1"/>
    <property type="molecule type" value="Genomic_DNA"/>
</dbReference>
<dbReference type="CDD" id="cd06173">
    <property type="entry name" value="MFS_MefA_like"/>
    <property type="match status" value="1"/>
</dbReference>
<dbReference type="SMART" id="SM00563">
    <property type="entry name" value="PlsC"/>
    <property type="match status" value="1"/>
</dbReference>
<feature type="transmembrane region" description="Helical" evidence="6">
    <location>
        <begin position="330"/>
        <end position="352"/>
    </location>
</feature>
<evidence type="ECO:0000256" key="1">
    <source>
        <dbReference type="ARBA" id="ARBA00006432"/>
    </source>
</evidence>
<feature type="transmembrane region" description="Helical" evidence="6">
    <location>
        <begin position="364"/>
        <end position="384"/>
    </location>
</feature>
<evidence type="ECO:0000256" key="5">
    <source>
        <dbReference type="ARBA" id="ARBA00023136"/>
    </source>
</evidence>
<gene>
    <name evidence="8" type="ORF">QJV33_05370</name>
</gene>
<sequence>MPTASNSSKRSLWFLCLAQSCGVLNENMIKNAMLVMALFVMGYQNTGIAAIAGGLFILPYACFSATAGQIADKFSKQRVMIAIKIIQIILIPVSFMGFIYQDIPLLLGCLFLLGTAEAFYCPLKYSIIPEIVEKKKILFGNSLIETSTFISVLIGMLIGASVILFPSGLYWVCGSAFAFSILSLISVFKIKKTEPADKNIKLNINIIHETYKTIILSRQNRNIWLCILGISWFWTIGSVVGAGIFDISSQIIHHNGHYLTNLFITCFSLGIASGSILCSRLLKGIISARFVPIAALGISVFCTDFGLTIFSVHTTDSLFDFITSFTGLRLLIDLTLMAICCGIYSVPLYAIIQEKSPKTSKARIIAGNNIINAIMMVIGSFIWARASAYGLSSASLFISLSIINLFVAVYIMRFFTSKILQLIFKLYFQIFHKVTVKGMENFAKAGDQVVIVSNHTSFADASLLSCYLPEQPAFAIYTKTAQKWWARPFLAFVKTFQIDIQSPYAIKDMVHAVRDEKQKLVIFPEGRLTKTGNLMKIYEGAGLVAYNANAKILPIYINGLQFGYFGRMKGKLPLRLFPRISIRVQPPIDIHEYLDPTMSHQENRHHIGKILERIMIATSFAAKNTEKTIFQALIDAKNTYGKSREIIEDIKRDPFTYERICLGAVLFGRKIEKQTDLGEHVGLLLPTSCGAIMSLMAVSAVARVPHPINISTGAENILNICKTTKIKTIISSHLFIEKANLQDLEVKLKQNIQILYLEDIIENISLTDKVKAKIDLLCPSRLPGMRVSHKSPAVILSTSGSEGHPKAVVLSHHNILTNCQQVASVIDFSCADHVFNAMPIFHSLGLTGATLLPLFFGVRTFHYPNPLHYKNIPSVIYDTDATICFGTDTFLNGWAKYAHPYDFYAMRYIITGGEKIKEETHKLYADKFGVRIFEGYGATESSPVIALNTPMNHRNGTVGQFLPGIDHQIVPVSGINQGGKLLVKGGNIMIGYMTNTTPGIIQPMENEWYDTGDIVCVDNNGFVAITGRVKRFAKIGGEMISMTSIELIANKIWAEATNAVINLTDDKKGEQLLLITTQQDATLDHLLSYSKEHEIAKIMIPKNLKITKEIPLFATGKINYPELYKQLQL</sequence>
<feature type="transmembrane region" description="Helical" evidence="6">
    <location>
        <begin position="169"/>
        <end position="188"/>
    </location>
</feature>
<feature type="transmembrane region" description="Helical" evidence="6">
    <location>
        <begin position="105"/>
        <end position="123"/>
    </location>
</feature>
<feature type="transmembrane region" description="Helical" evidence="6">
    <location>
        <begin position="46"/>
        <end position="67"/>
    </location>
</feature>
<accession>A0ABT6Q751</accession>
<dbReference type="InterPro" id="IPR011701">
    <property type="entry name" value="MFS"/>
</dbReference>
<keyword evidence="3 6" id="KW-0812">Transmembrane</keyword>
<protein>
    <submittedName>
        <fullName evidence="8">MFS transporter</fullName>
    </submittedName>
</protein>
<evidence type="ECO:0000313" key="8">
    <source>
        <dbReference type="EMBL" id="MDI2112715.1"/>
    </source>
</evidence>
<evidence type="ECO:0000256" key="6">
    <source>
        <dbReference type="SAM" id="Phobius"/>
    </source>
</evidence>
<dbReference type="SUPFAM" id="SSF103473">
    <property type="entry name" value="MFS general substrate transporter"/>
    <property type="match status" value="1"/>
</dbReference>
<dbReference type="InterPro" id="IPR042099">
    <property type="entry name" value="ANL_N_sf"/>
</dbReference>
<feature type="domain" description="Phospholipid/glycerol acyltransferase" evidence="7">
    <location>
        <begin position="449"/>
        <end position="560"/>
    </location>
</feature>
<reference evidence="8" key="1">
    <citation type="submission" date="2023-05" db="EMBL/GenBank/DDBJ databases">
        <title>Whole genome sequence of Commensalibacter sp.</title>
        <authorList>
            <person name="Charoenyingcharoen P."/>
            <person name="Yukphan P."/>
        </authorList>
    </citation>
    <scope>NUCLEOTIDE SEQUENCE</scope>
    <source>
        <strain evidence="8">TBRC 10068</strain>
    </source>
</reference>
<dbReference type="Pfam" id="PF01553">
    <property type="entry name" value="Acyltransferase"/>
    <property type="match status" value="1"/>
</dbReference>
<evidence type="ECO:0000256" key="2">
    <source>
        <dbReference type="ARBA" id="ARBA00022598"/>
    </source>
</evidence>
<dbReference type="SUPFAM" id="SSF56801">
    <property type="entry name" value="Acetyl-CoA synthetase-like"/>
    <property type="match status" value="1"/>
</dbReference>
<dbReference type="InterPro" id="IPR002123">
    <property type="entry name" value="Plipid/glycerol_acylTrfase"/>
</dbReference>
<comment type="caution">
    <text evidence="8">The sequence shown here is derived from an EMBL/GenBank/DDBJ whole genome shotgun (WGS) entry which is preliminary data.</text>
</comment>
<dbReference type="Proteomes" id="UP001431775">
    <property type="component" value="Unassembled WGS sequence"/>
</dbReference>
<dbReference type="PANTHER" id="PTHR43201:SF5">
    <property type="entry name" value="MEDIUM-CHAIN ACYL-COA LIGASE ACSF2, MITOCHONDRIAL"/>
    <property type="match status" value="1"/>
</dbReference>
<feature type="transmembrane region" description="Helical" evidence="6">
    <location>
        <begin position="396"/>
        <end position="415"/>
    </location>
</feature>
<evidence type="ECO:0000259" key="7">
    <source>
        <dbReference type="SMART" id="SM00563"/>
    </source>
</evidence>
<feature type="transmembrane region" description="Helical" evidence="6">
    <location>
        <begin position="79"/>
        <end position="99"/>
    </location>
</feature>
<organism evidence="8 9">
    <name type="scientific">Commensalibacter nepenthis</name>
    <dbReference type="NCBI Taxonomy" id="3043872"/>
    <lineage>
        <taxon>Bacteria</taxon>
        <taxon>Pseudomonadati</taxon>
        <taxon>Pseudomonadota</taxon>
        <taxon>Alphaproteobacteria</taxon>
        <taxon>Acetobacterales</taxon>
        <taxon>Acetobacteraceae</taxon>
    </lineage>
</organism>
<name>A0ABT6Q751_9PROT</name>
<dbReference type="PANTHER" id="PTHR43201">
    <property type="entry name" value="ACYL-COA SYNTHETASE"/>
    <property type="match status" value="1"/>
</dbReference>
<dbReference type="SUPFAM" id="SSF69593">
    <property type="entry name" value="Glycerol-3-phosphate (1)-acyltransferase"/>
    <property type="match status" value="1"/>
</dbReference>
<dbReference type="Gene3D" id="1.20.1250.20">
    <property type="entry name" value="MFS general substrate transporter like domains"/>
    <property type="match status" value="1"/>
</dbReference>
<dbReference type="Gene3D" id="3.30.300.30">
    <property type="match status" value="1"/>
</dbReference>
<dbReference type="CDD" id="cd07989">
    <property type="entry name" value="LPLAT_AGPAT-like"/>
    <property type="match status" value="1"/>
</dbReference>
<dbReference type="Gene3D" id="3.40.50.12780">
    <property type="entry name" value="N-terminal domain of ligase-like"/>
    <property type="match status" value="1"/>
</dbReference>